<evidence type="ECO:0000313" key="11">
    <source>
        <dbReference type="Proteomes" id="UP000292886"/>
    </source>
</evidence>
<dbReference type="NCBIfam" id="TIGR02095">
    <property type="entry name" value="glgA"/>
    <property type="match status" value="1"/>
</dbReference>
<dbReference type="GO" id="GO:0005978">
    <property type="term" value="P:glycogen biosynthetic process"/>
    <property type="evidence" value="ECO:0007669"/>
    <property type="project" value="UniProtKB-UniRule"/>
</dbReference>
<sequence>MTKVLFAAAEAAPFFKTGGLGDVAYALPRALNAAGDDVRVVVPYYSELFPAKYKDRLVDLANFEVHINGQNKYAGIKTLNLDGITYYFIDNVEYFGRDQLYDFWDDGERYAFFQLAIIEMMQVIDFIPRVIHVNDWHTAFIPVLLRTKFHWVGAFKNIKTMLTIHNLMFQGYFPPVILDSLFDMGQETFRDDRAKAGDMLNWLKGGINYADAVNTVSPTYAQEIMTPEFGEGLDGVLRNVSYKVSGIMNGIDTKLYNPMTDTALPAPYSATDLSGKAVDKAALQAEVGLPVRDDVPVFAMVSRLTDQKGVDILMDTMHDFLSRHDAQVIILGTGFPDLEQRVQAYQTQFPDQFVGLIAFDVNLAQRIYAGADAFLMPSKFEPSGLSQMVAMHYGTLPIAHLVGGLRDTVDPFNPITGEGTGFGFDRYSSVVLGEILAFAFRTFMENQPAWQQLMQTGMARDFDWANSAKIYAERYMGI</sequence>
<feature type="domain" description="Glycosyl transferase family 1" evidence="8">
    <location>
        <begin position="291"/>
        <end position="427"/>
    </location>
</feature>
<evidence type="ECO:0000256" key="1">
    <source>
        <dbReference type="ARBA" id="ARBA00001478"/>
    </source>
</evidence>
<dbReference type="CDD" id="cd03791">
    <property type="entry name" value="GT5_Glycogen_synthase_DULL1-like"/>
    <property type="match status" value="1"/>
</dbReference>
<dbReference type="SUPFAM" id="SSF53756">
    <property type="entry name" value="UDP-Glycosyltransferase/glycogen phosphorylase"/>
    <property type="match status" value="1"/>
</dbReference>
<evidence type="ECO:0000256" key="4">
    <source>
        <dbReference type="ARBA" id="ARBA00022676"/>
    </source>
</evidence>
<dbReference type="Pfam" id="PF08323">
    <property type="entry name" value="Glyco_transf_5"/>
    <property type="match status" value="1"/>
</dbReference>
<dbReference type="PANTHER" id="PTHR45825">
    <property type="entry name" value="GRANULE-BOUND STARCH SYNTHASE 1, CHLOROPLASTIC/AMYLOPLASTIC"/>
    <property type="match status" value="1"/>
</dbReference>
<keyword evidence="5 7" id="KW-0808">Transferase</keyword>
<evidence type="ECO:0000256" key="3">
    <source>
        <dbReference type="ARBA" id="ARBA00010281"/>
    </source>
</evidence>
<dbReference type="GO" id="GO:0009011">
    <property type="term" value="F:alpha-1,4-glucan glucosyltransferase (ADP-glucose donor) activity"/>
    <property type="evidence" value="ECO:0007669"/>
    <property type="project" value="UniProtKB-UniRule"/>
</dbReference>
<evidence type="ECO:0000256" key="5">
    <source>
        <dbReference type="ARBA" id="ARBA00022679"/>
    </source>
</evidence>
<reference evidence="11" key="1">
    <citation type="submission" date="2019-03" db="EMBL/GenBank/DDBJ databases">
        <title>Weissella sp. 26KH-42 Genome sequencing.</title>
        <authorList>
            <person name="Heo J."/>
            <person name="Kim S.-J."/>
            <person name="Kim J.-S."/>
            <person name="Hong S.-B."/>
            <person name="Kwon S.-W."/>
        </authorList>
    </citation>
    <scope>NUCLEOTIDE SEQUENCE [LARGE SCALE GENOMIC DNA]</scope>
    <source>
        <strain evidence="11">26KH-42</strain>
    </source>
</reference>
<keyword evidence="4 7" id="KW-0328">Glycosyltransferase</keyword>
<evidence type="ECO:0000313" key="10">
    <source>
        <dbReference type="EMBL" id="QBO36358.1"/>
    </source>
</evidence>
<protein>
    <recommendedName>
        <fullName evidence="7">Glycogen synthase</fullName>
        <ecNumber evidence="7">2.4.1.21</ecNumber>
    </recommendedName>
    <alternativeName>
        <fullName evidence="7">Starch [bacterial glycogen] synthase</fullName>
    </alternativeName>
</protein>
<evidence type="ECO:0000256" key="7">
    <source>
        <dbReference type="HAMAP-Rule" id="MF_00484"/>
    </source>
</evidence>
<keyword evidence="11" id="KW-1185">Reference proteome</keyword>
<dbReference type="GO" id="GO:0004373">
    <property type="term" value="F:alpha-1,4-glucan glucosyltransferase (UDP-glucose donor) activity"/>
    <property type="evidence" value="ECO:0007669"/>
    <property type="project" value="InterPro"/>
</dbReference>
<comment type="pathway">
    <text evidence="7">Glycan biosynthesis; glycogen biosynthesis.</text>
</comment>
<evidence type="ECO:0000259" key="9">
    <source>
        <dbReference type="Pfam" id="PF08323"/>
    </source>
</evidence>
<accession>A0A4P6YUA8</accession>
<dbReference type="Pfam" id="PF00534">
    <property type="entry name" value="Glycos_transf_1"/>
    <property type="match status" value="1"/>
</dbReference>
<dbReference type="RefSeq" id="WP_133363435.1">
    <property type="nucleotide sequence ID" value="NZ_CP037940.1"/>
</dbReference>
<feature type="binding site" evidence="7">
    <location>
        <position position="16"/>
    </location>
    <ligand>
        <name>ADP-alpha-D-glucose</name>
        <dbReference type="ChEBI" id="CHEBI:57498"/>
    </ligand>
</feature>
<dbReference type="EMBL" id="CP037940">
    <property type="protein sequence ID" value="QBO36358.1"/>
    <property type="molecule type" value="Genomic_DNA"/>
</dbReference>
<gene>
    <name evidence="7 10" type="primary">glgA</name>
    <name evidence="10" type="ORF">EQG49_07730</name>
</gene>
<dbReference type="HAMAP" id="MF_00484">
    <property type="entry name" value="Glycogen_synth"/>
    <property type="match status" value="1"/>
</dbReference>
<dbReference type="OrthoDB" id="9808590at2"/>
<dbReference type="EC" id="2.4.1.21" evidence="7"/>
<evidence type="ECO:0000256" key="6">
    <source>
        <dbReference type="ARBA" id="ARBA00023056"/>
    </source>
</evidence>
<dbReference type="InterPro" id="IPR013534">
    <property type="entry name" value="Starch_synth_cat_dom"/>
</dbReference>
<dbReference type="UniPathway" id="UPA00164"/>
<keyword evidence="6 7" id="KW-0320">Glycogen biosynthesis</keyword>
<organism evidence="10 11">
    <name type="scientific">Periweissella cryptocerci</name>
    <dbReference type="NCBI Taxonomy" id="2506420"/>
    <lineage>
        <taxon>Bacteria</taxon>
        <taxon>Bacillati</taxon>
        <taxon>Bacillota</taxon>
        <taxon>Bacilli</taxon>
        <taxon>Lactobacillales</taxon>
        <taxon>Lactobacillaceae</taxon>
        <taxon>Periweissella</taxon>
    </lineage>
</organism>
<evidence type="ECO:0000259" key="8">
    <source>
        <dbReference type="Pfam" id="PF00534"/>
    </source>
</evidence>
<dbReference type="AlphaFoldDB" id="A0A4P6YUA8"/>
<dbReference type="KEGG" id="wei:EQG49_07730"/>
<dbReference type="Gene3D" id="3.40.50.2000">
    <property type="entry name" value="Glycogen Phosphorylase B"/>
    <property type="match status" value="2"/>
</dbReference>
<name>A0A4P6YUA8_9LACO</name>
<comment type="catalytic activity">
    <reaction evidence="1 7">
        <text>[(1-&gt;4)-alpha-D-glucosyl](n) + ADP-alpha-D-glucose = [(1-&gt;4)-alpha-D-glucosyl](n+1) + ADP + H(+)</text>
        <dbReference type="Rhea" id="RHEA:18189"/>
        <dbReference type="Rhea" id="RHEA-COMP:9584"/>
        <dbReference type="Rhea" id="RHEA-COMP:9587"/>
        <dbReference type="ChEBI" id="CHEBI:15378"/>
        <dbReference type="ChEBI" id="CHEBI:15444"/>
        <dbReference type="ChEBI" id="CHEBI:57498"/>
        <dbReference type="ChEBI" id="CHEBI:456216"/>
        <dbReference type="EC" id="2.4.1.21"/>
    </reaction>
</comment>
<proteinExistence type="inferred from homology"/>
<comment type="similarity">
    <text evidence="3 7">Belongs to the glycosyltransferase 1 family. Bacterial/plant glycogen synthase subfamily.</text>
</comment>
<comment type="function">
    <text evidence="2 7">Synthesizes alpha-1,4-glucan chains using ADP-glucose.</text>
</comment>
<dbReference type="InterPro" id="IPR011835">
    <property type="entry name" value="GS/SS"/>
</dbReference>
<dbReference type="PANTHER" id="PTHR45825:SF11">
    <property type="entry name" value="ALPHA AMYLASE DOMAIN-CONTAINING PROTEIN"/>
    <property type="match status" value="1"/>
</dbReference>
<dbReference type="Proteomes" id="UP000292886">
    <property type="component" value="Chromosome"/>
</dbReference>
<feature type="domain" description="Starch synthase catalytic" evidence="9">
    <location>
        <begin position="3"/>
        <end position="239"/>
    </location>
</feature>
<dbReference type="InterPro" id="IPR001296">
    <property type="entry name" value="Glyco_trans_1"/>
</dbReference>
<evidence type="ECO:0000256" key="2">
    <source>
        <dbReference type="ARBA" id="ARBA00002764"/>
    </source>
</evidence>
<dbReference type="NCBIfam" id="NF001898">
    <property type="entry name" value="PRK00654.1-1"/>
    <property type="match status" value="1"/>
</dbReference>